<feature type="region of interest" description="Disordered" evidence="2">
    <location>
        <begin position="290"/>
        <end position="321"/>
    </location>
</feature>
<evidence type="ECO:0000313" key="5">
    <source>
        <dbReference type="Proteomes" id="UP000559256"/>
    </source>
</evidence>
<proteinExistence type="predicted"/>
<dbReference type="InterPro" id="IPR001245">
    <property type="entry name" value="Ser-Thr/Tyr_kinase_cat_dom"/>
</dbReference>
<reference evidence="4 5" key="1">
    <citation type="journal article" date="2020" name="ISME J.">
        <title>Uncovering the hidden diversity of litter-decomposition mechanisms in mushroom-forming fungi.</title>
        <authorList>
            <person name="Floudas D."/>
            <person name="Bentzer J."/>
            <person name="Ahren D."/>
            <person name="Johansson T."/>
            <person name="Persson P."/>
            <person name="Tunlid A."/>
        </authorList>
    </citation>
    <scope>NUCLEOTIDE SEQUENCE [LARGE SCALE GENOMIC DNA]</scope>
    <source>
        <strain evidence="4 5">CBS 291.85</strain>
    </source>
</reference>
<dbReference type="InterPro" id="IPR011009">
    <property type="entry name" value="Kinase-like_dom_sf"/>
</dbReference>
<evidence type="ECO:0000256" key="1">
    <source>
        <dbReference type="SAM" id="Coils"/>
    </source>
</evidence>
<dbReference type="Gene3D" id="3.30.200.20">
    <property type="entry name" value="Phosphorylase Kinase, domain 1"/>
    <property type="match status" value="1"/>
</dbReference>
<evidence type="ECO:0000313" key="4">
    <source>
        <dbReference type="EMBL" id="KAF5356435.1"/>
    </source>
</evidence>
<keyword evidence="5" id="KW-1185">Reference proteome</keyword>
<dbReference type="InterPro" id="IPR000719">
    <property type="entry name" value="Prot_kinase_dom"/>
</dbReference>
<feature type="domain" description="Protein kinase" evidence="3">
    <location>
        <begin position="475"/>
        <end position="771"/>
    </location>
</feature>
<dbReference type="Pfam" id="PF07714">
    <property type="entry name" value="PK_Tyr_Ser-Thr"/>
    <property type="match status" value="1"/>
</dbReference>
<dbReference type="PROSITE" id="PS00108">
    <property type="entry name" value="PROTEIN_KINASE_ST"/>
    <property type="match status" value="1"/>
</dbReference>
<dbReference type="GO" id="GO:0007166">
    <property type="term" value="P:cell surface receptor signaling pathway"/>
    <property type="evidence" value="ECO:0007669"/>
    <property type="project" value="InterPro"/>
</dbReference>
<dbReference type="Proteomes" id="UP000559256">
    <property type="component" value="Unassembled WGS sequence"/>
</dbReference>
<dbReference type="InterPro" id="IPR008271">
    <property type="entry name" value="Ser/Thr_kinase_AS"/>
</dbReference>
<evidence type="ECO:0000259" key="3">
    <source>
        <dbReference type="PROSITE" id="PS50011"/>
    </source>
</evidence>
<dbReference type="Gene3D" id="1.10.510.10">
    <property type="entry name" value="Transferase(Phosphotransferase) domain 1"/>
    <property type="match status" value="1"/>
</dbReference>
<dbReference type="Gene3D" id="1.20.930.20">
    <property type="entry name" value="Adaptor protein Cbl, N-terminal domain"/>
    <property type="match status" value="1"/>
</dbReference>
<dbReference type="AlphaFoldDB" id="A0A8H5LEL3"/>
<feature type="compositionally biased region" description="Polar residues" evidence="2">
    <location>
        <begin position="24"/>
        <end position="41"/>
    </location>
</feature>
<feature type="region of interest" description="Disordered" evidence="2">
    <location>
        <begin position="53"/>
        <end position="112"/>
    </location>
</feature>
<dbReference type="InterPro" id="IPR051681">
    <property type="entry name" value="Ser/Thr_Kinases-Pseudokinases"/>
</dbReference>
<protein>
    <recommendedName>
        <fullName evidence="3">Protein kinase domain-containing protein</fullName>
    </recommendedName>
</protein>
<feature type="region of interest" description="Disordered" evidence="2">
    <location>
        <begin position="1"/>
        <end position="41"/>
    </location>
</feature>
<dbReference type="GO" id="GO:0004674">
    <property type="term" value="F:protein serine/threonine kinase activity"/>
    <property type="evidence" value="ECO:0007669"/>
    <property type="project" value="TreeGrafter"/>
</dbReference>
<organism evidence="4 5">
    <name type="scientific">Tetrapyrgos nigripes</name>
    <dbReference type="NCBI Taxonomy" id="182062"/>
    <lineage>
        <taxon>Eukaryota</taxon>
        <taxon>Fungi</taxon>
        <taxon>Dikarya</taxon>
        <taxon>Basidiomycota</taxon>
        <taxon>Agaricomycotina</taxon>
        <taxon>Agaricomycetes</taxon>
        <taxon>Agaricomycetidae</taxon>
        <taxon>Agaricales</taxon>
        <taxon>Marasmiineae</taxon>
        <taxon>Marasmiaceae</taxon>
        <taxon>Tetrapyrgos</taxon>
    </lineage>
</organism>
<dbReference type="SMART" id="SM00220">
    <property type="entry name" value="S_TKc"/>
    <property type="match status" value="1"/>
</dbReference>
<name>A0A8H5LEL3_9AGAR</name>
<dbReference type="PANTHER" id="PTHR44329">
    <property type="entry name" value="SERINE/THREONINE-PROTEIN KINASE TNNI3K-RELATED"/>
    <property type="match status" value="1"/>
</dbReference>
<sequence length="778" mass="88308">MQHHRSSSSASRNKSKSPVRHTSDPLSSSVPNISLTPPTQFRNLFDSWHHPLETRGRTKERSSDFTIEVFPSTRESSAEKSNWSTDTPSPWLEKYSPRPWQMTPKKKDSVPKEQTEAYLKTRTRVQQATKSIIDISVELARTGLSIVGEAGEVLPVPGLGIAAKLLEEIWDAIEKVDSNRLACLRLAERCAEILLAVYEEVHSSGKSVLLELHQPLDQLIESFKEILSFVHGLNSQPFWKRYLKRDRILEQIDECNESLSDCLYMFNFRVLARILKNVISPANQDVTETSDPFVPGLLSTTGQGRSSDSPPISPITQDDNDTDSFHMINFETTSTVSEDDIASTKEDQIREHLRALQKHQNERDKARDLSDIRQLLATALEASSDKDMMRILKLARQDMPDAFKTLFKMITVPGKVHTPIPPGARELPVLRAFTWPLDEQQSDMLDAEILDRSQLINNLVTEAGMPSWTMSKSDITFQELAGRGFFSNVYKGIWRQSVWKRITVAIKVLEPSTPAEAFKAELDIWKSLKHPNVLPLFGSSDITEDTKFFVSPYMENGCFMDYLKRLEWTMGLGNDSSNKPKSILSPADEAVLVDVPESSRKKKTGVLKLGHELLGWMVEIAKGMEYLHKTVVHGDLKGANILIDHHFRCVIADFGHSKEFSQIDHTNAKHAHGFRWQSPELMAEYSLLTKENDVYAFAITCVEILTMGSLPWPMMPDDLVKQHVLQFDERPPFPDALVDTIGIRHLLDDCWSKQYLKRPSFSEIVRRLEALSAIREMT</sequence>
<dbReference type="SUPFAM" id="SSF56112">
    <property type="entry name" value="Protein kinase-like (PK-like)"/>
    <property type="match status" value="1"/>
</dbReference>
<keyword evidence="1" id="KW-0175">Coiled coil</keyword>
<dbReference type="GO" id="GO:0005524">
    <property type="term" value="F:ATP binding"/>
    <property type="evidence" value="ECO:0007669"/>
    <property type="project" value="InterPro"/>
</dbReference>
<evidence type="ECO:0000256" key="2">
    <source>
        <dbReference type="SAM" id="MobiDB-lite"/>
    </source>
</evidence>
<feature type="compositionally biased region" description="Polar residues" evidence="2">
    <location>
        <begin position="73"/>
        <end position="88"/>
    </location>
</feature>
<gene>
    <name evidence="4" type="ORF">D9758_009500</name>
</gene>
<dbReference type="EMBL" id="JAACJM010000055">
    <property type="protein sequence ID" value="KAF5356435.1"/>
    <property type="molecule type" value="Genomic_DNA"/>
</dbReference>
<feature type="coiled-coil region" evidence="1">
    <location>
        <begin position="342"/>
        <end position="369"/>
    </location>
</feature>
<comment type="caution">
    <text evidence="4">The sequence shown here is derived from an EMBL/GenBank/DDBJ whole genome shotgun (WGS) entry which is preliminary data.</text>
</comment>
<dbReference type="PROSITE" id="PS50011">
    <property type="entry name" value="PROTEIN_KINASE_DOM"/>
    <property type="match status" value="1"/>
</dbReference>
<accession>A0A8H5LEL3</accession>
<feature type="compositionally biased region" description="Polar residues" evidence="2">
    <location>
        <begin position="298"/>
        <end position="317"/>
    </location>
</feature>
<feature type="compositionally biased region" description="Basic and acidic residues" evidence="2">
    <location>
        <begin position="53"/>
        <end position="63"/>
    </location>
</feature>
<dbReference type="InterPro" id="IPR036537">
    <property type="entry name" value="Adaptor_Cbl_N_dom_sf"/>
</dbReference>
<dbReference type="InterPro" id="IPR059179">
    <property type="entry name" value="MLKL-like_MCAfunc"/>
</dbReference>
<dbReference type="CDD" id="cd21037">
    <property type="entry name" value="MLKL_NTD"/>
    <property type="match status" value="1"/>
</dbReference>
<dbReference type="OrthoDB" id="1668230at2759"/>